<gene>
    <name evidence="2" type="ORF">M422DRAFT_39841</name>
</gene>
<name>A0A0C9UC60_SPHS4</name>
<dbReference type="Proteomes" id="UP000054279">
    <property type="component" value="Unassembled WGS sequence"/>
</dbReference>
<dbReference type="HOGENOM" id="CLU_035918_1_0_1"/>
<sequence length="307" mass="34568">TKRDDPWGGWGRAAARVIDAFSPVNLMVHYYHQVLSEVYPTFAAEITNKSEEELGARIKEAIVSMVRVLYPEEVHALQDVDGEIKTNRGFKNIIFVLTQSSLITTPGLCSMAAWPMFFYPKGQFDPNDLAKGLLHGELLVYKYIFLAPSAWHPNKHSDEPKIFSTGNNASLHKLYNATPRSLAYVAMHVCFALSSSKINCKNGGSFKTGDFFWHVMDYLEDPDFAEDVKGLLEWWDTQIFPENQEKPADTNEASNSRSLMKKQVAEHAKALADHMNQSTENAETSDKDVSANQEKEPTSGEQDKENQ</sequence>
<proteinExistence type="predicted"/>
<accession>A0A0C9UC60</accession>
<evidence type="ECO:0000256" key="1">
    <source>
        <dbReference type="SAM" id="MobiDB-lite"/>
    </source>
</evidence>
<organism evidence="2 3">
    <name type="scientific">Sphaerobolus stellatus (strain SS14)</name>
    <dbReference type="NCBI Taxonomy" id="990650"/>
    <lineage>
        <taxon>Eukaryota</taxon>
        <taxon>Fungi</taxon>
        <taxon>Dikarya</taxon>
        <taxon>Basidiomycota</taxon>
        <taxon>Agaricomycotina</taxon>
        <taxon>Agaricomycetes</taxon>
        <taxon>Phallomycetidae</taxon>
        <taxon>Geastrales</taxon>
        <taxon>Sphaerobolaceae</taxon>
        <taxon>Sphaerobolus</taxon>
    </lineage>
</organism>
<feature type="region of interest" description="Disordered" evidence="1">
    <location>
        <begin position="242"/>
        <end position="307"/>
    </location>
</feature>
<evidence type="ECO:0000313" key="2">
    <source>
        <dbReference type="EMBL" id="KIJ23031.1"/>
    </source>
</evidence>
<dbReference type="InterPro" id="IPR046521">
    <property type="entry name" value="DUF6698"/>
</dbReference>
<evidence type="ECO:0000313" key="3">
    <source>
        <dbReference type="Proteomes" id="UP000054279"/>
    </source>
</evidence>
<feature type="compositionally biased region" description="Basic and acidic residues" evidence="1">
    <location>
        <begin position="284"/>
        <end position="307"/>
    </location>
</feature>
<dbReference type="EMBL" id="KN837835">
    <property type="protein sequence ID" value="KIJ23031.1"/>
    <property type="molecule type" value="Genomic_DNA"/>
</dbReference>
<feature type="non-terminal residue" evidence="2">
    <location>
        <position position="307"/>
    </location>
</feature>
<dbReference type="AlphaFoldDB" id="A0A0C9UC60"/>
<protein>
    <submittedName>
        <fullName evidence="2">Uncharacterized protein</fullName>
    </submittedName>
</protein>
<dbReference type="OrthoDB" id="3160134at2759"/>
<reference evidence="2 3" key="1">
    <citation type="submission" date="2014-06" db="EMBL/GenBank/DDBJ databases">
        <title>Evolutionary Origins and Diversification of the Mycorrhizal Mutualists.</title>
        <authorList>
            <consortium name="DOE Joint Genome Institute"/>
            <consortium name="Mycorrhizal Genomics Consortium"/>
            <person name="Kohler A."/>
            <person name="Kuo A."/>
            <person name="Nagy L.G."/>
            <person name="Floudas D."/>
            <person name="Copeland A."/>
            <person name="Barry K.W."/>
            <person name="Cichocki N."/>
            <person name="Veneault-Fourrey C."/>
            <person name="LaButti K."/>
            <person name="Lindquist E.A."/>
            <person name="Lipzen A."/>
            <person name="Lundell T."/>
            <person name="Morin E."/>
            <person name="Murat C."/>
            <person name="Riley R."/>
            <person name="Ohm R."/>
            <person name="Sun H."/>
            <person name="Tunlid A."/>
            <person name="Henrissat B."/>
            <person name="Grigoriev I.V."/>
            <person name="Hibbett D.S."/>
            <person name="Martin F."/>
        </authorList>
    </citation>
    <scope>NUCLEOTIDE SEQUENCE [LARGE SCALE GENOMIC DNA]</scope>
    <source>
        <strain evidence="2 3">SS14</strain>
    </source>
</reference>
<feature type="compositionally biased region" description="Basic and acidic residues" evidence="1">
    <location>
        <begin position="263"/>
        <end position="272"/>
    </location>
</feature>
<keyword evidence="3" id="KW-1185">Reference proteome</keyword>
<dbReference type="Pfam" id="PF20414">
    <property type="entry name" value="DUF6698"/>
    <property type="match status" value="1"/>
</dbReference>